<dbReference type="AlphaFoldDB" id="A0A2M6XSS7"/>
<keyword evidence="3 5" id="KW-1133">Transmembrane helix</keyword>
<dbReference type="InterPro" id="IPR007016">
    <property type="entry name" value="O-antigen_ligase-rel_domated"/>
</dbReference>
<comment type="subcellular location">
    <subcellularLocation>
        <location evidence="1">Membrane</location>
        <topology evidence="1">Multi-pass membrane protein</topology>
    </subcellularLocation>
</comment>
<accession>A0A2M6XSS7</accession>
<keyword evidence="2 5" id="KW-0812">Transmembrane</keyword>
<feature type="transmembrane region" description="Helical" evidence="5">
    <location>
        <begin position="239"/>
        <end position="255"/>
    </location>
</feature>
<feature type="transmembrane region" description="Helical" evidence="5">
    <location>
        <begin position="413"/>
        <end position="430"/>
    </location>
</feature>
<gene>
    <name evidence="7" type="ORF">COT27_01800</name>
</gene>
<feature type="domain" description="O-antigen ligase-related" evidence="6">
    <location>
        <begin position="225"/>
        <end position="363"/>
    </location>
</feature>
<evidence type="ECO:0000259" key="6">
    <source>
        <dbReference type="Pfam" id="PF04932"/>
    </source>
</evidence>
<sequence length="451" mass="51827">MFYNVLLSTYFILFAALSCLRLNWAVYLIIFALPGYLIRFQIFGIPMTLLESMILILFLALAIKKSGNLEIRKLKQIIINHKLYYFIILFLSAATVSVFVSPDPRAALGIWKAYFIEPILFLLVFVSVIDKYKLKNIFLAFSSSAFLLSLIAIYQKITGNLISNSFWAAEATRRVTSVFEYPNALALYLPPIIILIIGFGIAQIKKVKNWNFNNYLFIIYHLLFVGIVVASTIFTKSKGAIIAILAGLIFYAIFYKNYRKYFISLLTIIFISLYLYIFIFGLPDLRGVATVDGGDSITTRINMWQETWAMLKDRPIFGAGLAGYQTIIAPYHQKNYIEIFLYPHNIFLTFWSEIGLLGLVVFLLIIAWFYKIGFNKNLLVAHYPLPIVLMASMTTLLIHGLVDTPYFKNDLSVLFWLLIGSIIILNKKMATKTKTRYNYIENSFLNYSLKR</sequence>
<dbReference type="PANTHER" id="PTHR37422">
    <property type="entry name" value="TEICHURONIC ACID BIOSYNTHESIS PROTEIN TUAE"/>
    <property type="match status" value="1"/>
</dbReference>
<dbReference type="InterPro" id="IPR051533">
    <property type="entry name" value="WaaL-like"/>
</dbReference>
<name>A0A2M6XSS7_9BACT</name>
<keyword evidence="4 5" id="KW-0472">Membrane</keyword>
<feature type="transmembrane region" description="Helical" evidence="5">
    <location>
        <begin position="262"/>
        <end position="282"/>
    </location>
</feature>
<evidence type="ECO:0000256" key="3">
    <source>
        <dbReference type="ARBA" id="ARBA00022989"/>
    </source>
</evidence>
<feature type="transmembrane region" description="Helical" evidence="5">
    <location>
        <begin position="214"/>
        <end position="233"/>
    </location>
</feature>
<evidence type="ECO:0000256" key="5">
    <source>
        <dbReference type="SAM" id="Phobius"/>
    </source>
</evidence>
<dbReference type="Pfam" id="PF04932">
    <property type="entry name" value="Wzy_C"/>
    <property type="match status" value="1"/>
</dbReference>
<feature type="transmembrane region" description="Helical" evidence="5">
    <location>
        <begin position="83"/>
        <end position="102"/>
    </location>
</feature>
<comment type="caution">
    <text evidence="7">The sequence shown here is derived from an EMBL/GenBank/DDBJ whole genome shotgun (WGS) entry which is preliminary data.</text>
</comment>
<feature type="transmembrane region" description="Helical" evidence="5">
    <location>
        <begin position="382"/>
        <end position="401"/>
    </location>
</feature>
<evidence type="ECO:0000256" key="1">
    <source>
        <dbReference type="ARBA" id="ARBA00004141"/>
    </source>
</evidence>
<organism evidence="7 8">
    <name type="scientific">Candidatus Kuenenbacteria bacterium CG08_land_8_20_14_0_20_37_23</name>
    <dbReference type="NCBI Taxonomy" id="1974617"/>
    <lineage>
        <taxon>Bacteria</taxon>
        <taxon>Candidatus Kueneniibacteriota</taxon>
    </lineage>
</organism>
<reference evidence="8" key="1">
    <citation type="submission" date="2017-09" db="EMBL/GenBank/DDBJ databases">
        <title>Depth-based differentiation of microbial function through sediment-hosted aquifers and enrichment of novel symbionts in the deep terrestrial subsurface.</title>
        <authorList>
            <person name="Probst A.J."/>
            <person name="Ladd B."/>
            <person name="Jarett J.K."/>
            <person name="Geller-Mcgrath D.E."/>
            <person name="Sieber C.M.K."/>
            <person name="Emerson J.B."/>
            <person name="Anantharaman K."/>
            <person name="Thomas B.C."/>
            <person name="Malmstrom R."/>
            <person name="Stieglmeier M."/>
            <person name="Klingl A."/>
            <person name="Woyke T."/>
            <person name="Ryan C.M."/>
            <person name="Banfield J.F."/>
        </authorList>
    </citation>
    <scope>NUCLEOTIDE SEQUENCE [LARGE SCALE GENOMIC DNA]</scope>
</reference>
<feature type="transmembrane region" description="Helical" evidence="5">
    <location>
        <begin position="108"/>
        <end position="129"/>
    </location>
</feature>
<feature type="transmembrane region" description="Helical" evidence="5">
    <location>
        <begin position="185"/>
        <end position="202"/>
    </location>
</feature>
<evidence type="ECO:0000313" key="8">
    <source>
        <dbReference type="Proteomes" id="UP000230586"/>
    </source>
</evidence>
<feature type="transmembrane region" description="Helical" evidence="5">
    <location>
        <begin position="350"/>
        <end position="370"/>
    </location>
</feature>
<feature type="transmembrane region" description="Helical" evidence="5">
    <location>
        <begin position="43"/>
        <end position="63"/>
    </location>
</feature>
<feature type="transmembrane region" description="Helical" evidence="5">
    <location>
        <begin position="136"/>
        <end position="157"/>
    </location>
</feature>
<dbReference type="GO" id="GO:0016020">
    <property type="term" value="C:membrane"/>
    <property type="evidence" value="ECO:0007669"/>
    <property type="project" value="UniProtKB-SubCell"/>
</dbReference>
<proteinExistence type="predicted"/>
<dbReference type="Proteomes" id="UP000230586">
    <property type="component" value="Unassembled WGS sequence"/>
</dbReference>
<evidence type="ECO:0000256" key="2">
    <source>
        <dbReference type="ARBA" id="ARBA00022692"/>
    </source>
</evidence>
<protein>
    <recommendedName>
        <fullName evidence="6">O-antigen ligase-related domain-containing protein</fullName>
    </recommendedName>
</protein>
<feature type="transmembrane region" description="Helical" evidence="5">
    <location>
        <begin position="12"/>
        <end position="37"/>
    </location>
</feature>
<dbReference type="EMBL" id="PEXX01000035">
    <property type="protein sequence ID" value="PIU10690.1"/>
    <property type="molecule type" value="Genomic_DNA"/>
</dbReference>
<evidence type="ECO:0000256" key="4">
    <source>
        <dbReference type="ARBA" id="ARBA00023136"/>
    </source>
</evidence>
<dbReference type="PANTHER" id="PTHR37422:SF13">
    <property type="entry name" value="LIPOPOLYSACCHARIDE BIOSYNTHESIS PROTEIN PA4999-RELATED"/>
    <property type="match status" value="1"/>
</dbReference>
<evidence type="ECO:0000313" key="7">
    <source>
        <dbReference type="EMBL" id="PIU10690.1"/>
    </source>
</evidence>